<evidence type="ECO:0000256" key="1">
    <source>
        <dbReference type="SAM" id="MobiDB-lite"/>
    </source>
</evidence>
<name>A0A2M8EPG3_9BACT</name>
<keyword evidence="2" id="KW-1133">Transmembrane helix</keyword>
<feature type="region of interest" description="Disordered" evidence="1">
    <location>
        <begin position="41"/>
        <end position="82"/>
    </location>
</feature>
<gene>
    <name evidence="3" type="ORF">CO057_01845</name>
</gene>
<dbReference type="Proteomes" id="UP000230251">
    <property type="component" value="Unassembled WGS sequence"/>
</dbReference>
<evidence type="ECO:0000313" key="3">
    <source>
        <dbReference type="EMBL" id="PJC24628.1"/>
    </source>
</evidence>
<keyword evidence="2" id="KW-0812">Transmembrane</keyword>
<organism evidence="3 4">
    <name type="scientific">Candidatus Uhrbacteria bacterium CG_4_9_14_0_2_um_filter_41_50</name>
    <dbReference type="NCBI Taxonomy" id="1975031"/>
    <lineage>
        <taxon>Bacteria</taxon>
        <taxon>Candidatus Uhriibacteriota</taxon>
    </lineage>
</organism>
<sequence>MTITPRLKLLLGAVSILVSAILLGWLLYAIIFRPAPIINEGTVTDGTEDTNQGTLTLSDEAHDRQPTETTTETGGLPSSVANGGETFTQRLTSSGVESSILINGDSIAYFDPTDGRFYMINENGDVVMLSSAQFLGAETIVFADTADIVAIEFPDGTNILYNFVTENQVTLPSHWEDFEFSSTGEQVLSKVTSSDPNSNALIVTSSDGSQTNVIARLGQNADDVTVNWSPNNNVVGFSETGSAQSGFGRDQIYLIGADGEDAGALVVEGANFSAIWSPNGNNILYSVALASNDDKPSLWYTNATGSVGSERIRLSVETWVEKCTFNSSETIICAVPQEVMAGSGIDSRLIKSYDDVYEINLATGRASLLATTVLDLKMFNLAVSDDGTILYFSDQYDRLNYMNL</sequence>
<dbReference type="EMBL" id="PFSI01000029">
    <property type="protein sequence ID" value="PJC24628.1"/>
    <property type="molecule type" value="Genomic_DNA"/>
</dbReference>
<protein>
    <recommendedName>
        <fullName evidence="5">Dipeptidylpeptidase IV N-terminal domain-containing protein</fullName>
    </recommendedName>
</protein>
<evidence type="ECO:0000313" key="4">
    <source>
        <dbReference type="Proteomes" id="UP000230251"/>
    </source>
</evidence>
<feature type="transmembrane region" description="Helical" evidence="2">
    <location>
        <begin position="9"/>
        <end position="31"/>
    </location>
</feature>
<dbReference type="SUPFAM" id="SSF82171">
    <property type="entry name" value="DPP6 N-terminal domain-like"/>
    <property type="match status" value="1"/>
</dbReference>
<dbReference type="InterPro" id="IPR011042">
    <property type="entry name" value="6-blade_b-propeller_TolB-like"/>
</dbReference>
<proteinExistence type="predicted"/>
<evidence type="ECO:0008006" key="5">
    <source>
        <dbReference type="Google" id="ProtNLM"/>
    </source>
</evidence>
<feature type="compositionally biased region" description="Polar residues" evidence="1">
    <location>
        <begin position="41"/>
        <end position="57"/>
    </location>
</feature>
<evidence type="ECO:0000256" key="2">
    <source>
        <dbReference type="SAM" id="Phobius"/>
    </source>
</evidence>
<comment type="caution">
    <text evidence="3">The sequence shown here is derived from an EMBL/GenBank/DDBJ whole genome shotgun (WGS) entry which is preliminary data.</text>
</comment>
<dbReference type="Gene3D" id="2.120.10.30">
    <property type="entry name" value="TolB, C-terminal domain"/>
    <property type="match status" value="1"/>
</dbReference>
<reference evidence="4" key="1">
    <citation type="submission" date="2017-09" db="EMBL/GenBank/DDBJ databases">
        <title>Depth-based differentiation of microbial function through sediment-hosted aquifers and enrichment of novel symbionts in the deep terrestrial subsurface.</title>
        <authorList>
            <person name="Probst A.J."/>
            <person name="Ladd B."/>
            <person name="Jarett J.K."/>
            <person name="Geller-Mcgrath D.E."/>
            <person name="Sieber C.M.K."/>
            <person name="Emerson J.B."/>
            <person name="Anantharaman K."/>
            <person name="Thomas B.C."/>
            <person name="Malmstrom R."/>
            <person name="Stieglmeier M."/>
            <person name="Klingl A."/>
            <person name="Woyke T."/>
            <person name="Ryan C.M."/>
            <person name="Banfield J.F."/>
        </authorList>
    </citation>
    <scope>NUCLEOTIDE SEQUENCE [LARGE SCALE GENOMIC DNA]</scope>
</reference>
<keyword evidence="2" id="KW-0472">Membrane</keyword>
<accession>A0A2M8EPG3</accession>
<dbReference type="AlphaFoldDB" id="A0A2M8EPG3"/>